<keyword evidence="4" id="KW-1185">Reference proteome</keyword>
<dbReference type="EMBL" id="GL385399">
    <property type="protein sequence ID" value="EJT72207.1"/>
    <property type="molecule type" value="Genomic_DNA"/>
</dbReference>
<reference evidence="2" key="3">
    <citation type="submission" date="2010-09" db="EMBL/GenBank/DDBJ databases">
        <title>Annotation of Gaeumannomyces graminis var. tritici R3-111a-1.</title>
        <authorList>
            <consortium name="The Broad Institute Genome Sequencing Platform"/>
            <person name="Ma L.-J."/>
            <person name="Dead R."/>
            <person name="Young S.K."/>
            <person name="Zeng Q."/>
            <person name="Gargeya S."/>
            <person name="Fitzgerald M."/>
            <person name="Haas B."/>
            <person name="Abouelleil A."/>
            <person name="Alvarado L."/>
            <person name="Arachchi H.M."/>
            <person name="Berlin A."/>
            <person name="Brown A."/>
            <person name="Chapman S.B."/>
            <person name="Chen Z."/>
            <person name="Dunbar C."/>
            <person name="Freedman E."/>
            <person name="Gearin G."/>
            <person name="Gellesch M."/>
            <person name="Goldberg J."/>
            <person name="Griggs A."/>
            <person name="Gujja S."/>
            <person name="Heiman D."/>
            <person name="Howarth C."/>
            <person name="Larson L."/>
            <person name="Lui A."/>
            <person name="MacDonald P.J.P."/>
            <person name="Mehta T."/>
            <person name="Montmayeur A."/>
            <person name="Murphy C."/>
            <person name="Neiman D."/>
            <person name="Pearson M."/>
            <person name="Priest M."/>
            <person name="Roberts A."/>
            <person name="Saif S."/>
            <person name="Shea T."/>
            <person name="Shenoy N."/>
            <person name="Sisk P."/>
            <person name="Stolte C."/>
            <person name="Sykes S."/>
            <person name="Yandava C."/>
            <person name="Wortman J."/>
            <person name="Nusbaum C."/>
            <person name="Birren B."/>
        </authorList>
    </citation>
    <scope>NUCLEOTIDE SEQUENCE</scope>
    <source>
        <strain evidence="2">R3-111a-1</strain>
    </source>
</reference>
<protein>
    <submittedName>
        <fullName evidence="2 3">Uncharacterized protein</fullName>
    </submittedName>
</protein>
<dbReference type="HOGENOM" id="CLU_953296_0_0_1"/>
<dbReference type="Proteomes" id="UP000006039">
    <property type="component" value="Unassembled WGS sequence"/>
</dbReference>
<name>J3P6D3_GAET3</name>
<dbReference type="VEuPathDB" id="FungiDB:GGTG_09074"/>
<evidence type="ECO:0000256" key="1">
    <source>
        <dbReference type="SAM" id="MobiDB-lite"/>
    </source>
</evidence>
<feature type="region of interest" description="Disordered" evidence="1">
    <location>
        <begin position="250"/>
        <end position="292"/>
    </location>
</feature>
<evidence type="ECO:0000313" key="3">
    <source>
        <dbReference type="EnsemblFungi" id="EJT72207"/>
    </source>
</evidence>
<reference evidence="4" key="1">
    <citation type="submission" date="2010-07" db="EMBL/GenBank/DDBJ databases">
        <title>The genome sequence of Gaeumannomyces graminis var. tritici strain R3-111a-1.</title>
        <authorList>
            <consortium name="The Broad Institute Genome Sequencing Platform"/>
            <person name="Ma L.-J."/>
            <person name="Dead R."/>
            <person name="Young S."/>
            <person name="Zeng Q."/>
            <person name="Koehrsen M."/>
            <person name="Alvarado L."/>
            <person name="Berlin A."/>
            <person name="Chapman S.B."/>
            <person name="Chen Z."/>
            <person name="Freedman E."/>
            <person name="Gellesch M."/>
            <person name="Goldberg J."/>
            <person name="Griggs A."/>
            <person name="Gujja S."/>
            <person name="Heilman E.R."/>
            <person name="Heiman D."/>
            <person name="Hepburn T."/>
            <person name="Howarth C."/>
            <person name="Jen D."/>
            <person name="Larson L."/>
            <person name="Mehta T."/>
            <person name="Neiman D."/>
            <person name="Pearson M."/>
            <person name="Roberts A."/>
            <person name="Saif S."/>
            <person name="Shea T."/>
            <person name="Shenoy N."/>
            <person name="Sisk P."/>
            <person name="Stolte C."/>
            <person name="Sykes S."/>
            <person name="Walk T."/>
            <person name="White J."/>
            <person name="Yandava C."/>
            <person name="Haas B."/>
            <person name="Nusbaum C."/>
            <person name="Birren B."/>
        </authorList>
    </citation>
    <scope>NUCLEOTIDE SEQUENCE [LARGE SCALE GENOMIC DNA]</scope>
    <source>
        <strain evidence="4">R3-111a-1</strain>
    </source>
</reference>
<accession>J3P6D3</accession>
<dbReference type="RefSeq" id="XP_009225181.1">
    <property type="nucleotide sequence ID" value="XM_009226917.1"/>
</dbReference>
<evidence type="ECO:0000313" key="2">
    <source>
        <dbReference type="EMBL" id="EJT72207.1"/>
    </source>
</evidence>
<gene>
    <name evidence="3" type="primary">20349532</name>
    <name evidence="2" type="ORF">GGTG_09074</name>
</gene>
<dbReference type="AlphaFoldDB" id="J3P6D3"/>
<proteinExistence type="predicted"/>
<feature type="compositionally biased region" description="Pro residues" evidence="1">
    <location>
        <begin position="282"/>
        <end position="292"/>
    </location>
</feature>
<sequence length="292" mass="30825">MMHDSTARVQAPPQGDGLGTNGKARFPGIIPFSSVATAAKAMVLPLERRLNTIYLANAQSRTGVTGDDDEQTQHLHQTGSLATKRGFDSTWNPLRLRFPNTVPGRQDLDLSGKTPTCDEAEPAVGVVGAHQHQVPWYNNSLLSLVWATCSLEDLGQPGTGEPQTLVGAASPTAATIAPGLMDRIALPCGGSLVWAPKPPPVVIVAGGRLMLAALKCALNVLERELRYLRPASDAGFRLPTHRRRGLETVAAAAPAGQPARTQSHPAPAGRPGRVEAGSFSRLPPPQPPLLPD</sequence>
<reference evidence="3" key="5">
    <citation type="submission" date="2018-04" db="UniProtKB">
        <authorList>
            <consortium name="EnsemblFungi"/>
        </authorList>
    </citation>
    <scope>IDENTIFICATION</scope>
    <source>
        <strain evidence="3">R3-111a-1</strain>
    </source>
</reference>
<reference evidence="2" key="2">
    <citation type="submission" date="2010-07" db="EMBL/GenBank/DDBJ databases">
        <authorList>
            <consortium name="The Broad Institute Genome Sequencing Platform"/>
            <consortium name="Broad Institute Genome Sequencing Center for Infectious Disease"/>
            <person name="Ma L.-J."/>
            <person name="Dead R."/>
            <person name="Young S."/>
            <person name="Zeng Q."/>
            <person name="Koehrsen M."/>
            <person name="Alvarado L."/>
            <person name="Berlin A."/>
            <person name="Chapman S.B."/>
            <person name="Chen Z."/>
            <person name="Freedman E."/>
            <person name="Gellesch M."/>
            <person name="Goldberg J."/>
            <person name="Griggs A."/>
            <person name="Gujja S."/>
            <person name="Heilman E.R."/>
            <person name="Heiman D."/>
            <person name="Hepburn T."/>
            <person name="Howarth C."/>
            <person name="Jen D."/>
            <person name="Larson L."/>
            <person name="Mehta T."/>
            <person name="Neiman D."/>
            <person name="Pearson M."/>
            <person name="Roberts A."/>
            <person name="Saif S."/>
            <person name="Shea T."/>
            <person name="Shenoy N."/>
            <person name="Sisk P."/>
            <person name="Stolte C."/>
            <person name="Sykes S."/>
            <person name="Walk T."/>
            <person name="White J."/>
            <person name="Yandava C."/>
            <person name="Haas B."/>
            <person name="Nusbaum C."/>
            <person name="Birren B."/>
        </authorList>
    </citation>
    <scope>NUCLEOTIDE SEQUENCE</scope>
    <source>
        <strain evidence="2">R3-111a-1</strain>
    </source>
</reference>
<dbReference type="GeneID" id="20349532"/>
<organism evidence="2">
    <name type="scientific">Gaeumannomyces tritici (strain R3-111a-1)</name>
    <name type="common">Wheat and barley take-all root rot fungus</name>
    <name type="synonym">Gaeumannomyces graminis var. tritici</name>
    <dbReference type="NCBI Taxonomy" id="644352"/>
    <lineage>
        <taxon>Eukaryota</taxon>
        <taxon>Fungi</taxon>
        <taxon>Dikarya</taxon>
        <taxon>Ascomycota</taxon>
        <taxon>Pezizomycotina</taxon>
        <taxon>Sordariomycetes</taxon>
        <taxon>Sordariomycetidae</taxon>
        <taxon>Magnaporthales</taxon>
        <taxon>Magnaporthaceae</taxon>
        <taxon>Gaeumannomyces</taxon>
    </lineage>
</organism>
<feature type="region of interest" description="Disordered" evidence="1">
    <location>
        <begin position="1"/>
        <end position="22"/>
    </location>
</feature>
<dbReference type="EnsemblFungi" id="EJT72207">
    <property type="protein sequence ID" value="EJT72207"/>
    <property type="gene ID" value="GGTG_09074"/>
</dbReference>
<evidence type="ECO:0000313" key="4">
    <source>
        <dbReference type="Proteomes" id="UP000006039"/>
    </source>
</evidence>
<feature type="compositionally biased region" description="Low complexity" evidence="1">
    <location>
        <begin position="250"/>
        <end position="259"/>
    </location>
</feature>
<reference evidence="3" key="4">
    <citation type="journal article" date="2015" name="G3 (Bethesda)">
        <title>Genome sequences of three phytopathogenic species of the Magnaporthaceae family of fungi.</title>
        <authorList>
            <person name="Okagaki L.H."/>
            <person name="Nunes C.C."/>
            <person name="Sailsbery J."/>
            <person name="Clay B."/>
            <person name="Brown D."/>
            <person name="John T."/>
            <person name="Oh Y."/>
            <person name="Young N."/>
            <person name="Fitzgerald M."/>
            <person name="Haas B.J."/>
            <person name="Zeng Q."/>
            <person name="Young S."/>
            <person name="Adiconis X."/>
            <person name="Fan L."/>
            <person name="Levin J.Z."/>
            <person name="Mitchell T.K."/>
            <person name="Okubara P.A."/>
            <person name="Farman M.L."/>
            <person name="Kohn L.M."/>
            <person name="Birren B."/>
            <person name="Ma L.-J."/>
            <person name="Dean R.A."/>
        </authorList>
    </citation>
    <scope>NUCLEOTIDE SEQUENCE</scope>
    <source>
        <strain evidence="3">R3-111a-1</strain>
    </source>
</reference>